<evidence type="ECO:0000313" key="2">
    <source>
        <dbReference type="Proteomes" id="UP000027997"/>
    </source>
</evidence>
<dbReference type="AlphaFoldDB" id="A0A081KAV7"/>
<evidence type="ECO:0000313" key="1">
    <source>
        <dbReference type="EMBL" id="KEI71283.1"/>
    </source>
</evidence>
<organism evidence="1 2">
    <name type="scientific">Endozoicomonas elysicola</name>
    <dbReference type="NCBI Taxonomy" id="305900"/>
    <lineage>
        <taxon>Bacteria</taxon>
        <taxon>Pseudomonadati</taxon>
        <taxon>Pseudomonadota</taxon>
        <taxon>Gammaproteobacteria</taxon>
        <taxon>Oceanospirillales</taxon>
        <taxon>Endozoicomonadaceae</taxon>
        <taxon>Endozoicomonas</taxon>
    </lineage>
</organism>
<reference evidence="1 2" key="1">
    <citation type="submission" date="2014-06" db="EMBL/GenBank/DDBJ databases">
        <title>Whole Genome Sequences of Three Symbiotic Endozoicomonas Bacteria.</title>
        <authorList>
            <person name="Neave M.J."/>
            <person name="Apprill A."/>
            <person name="Voolstra C.R."/>
        </authorList>
    </citation>
    <scope>NUCLEOTIDE SEQUENCE [LARGE SCALE GENOMIC DNA]</scope>
    <source>
        <strain evidence="1 2">DSM 22380</strain>
    </source>
</reference>
<dbReference type="Proteomes" id="UP000027997">
    <property type="component" value="Unassembled WGS sequence"/>
</dbReference>
<name>A0A081KAV7_9GAMM</name>
<proteinExistence type="predicted"/>
<sequence>MLSNTSPFSNRVDHDFHLVVTNYSDSEDSEDSGVEWNNYNLKTKHMPNFFGHEMESDFLGADNTQNARLIAIKMDEFGLPVLNQDSEDYDHIETCWSDGYVLSLEAEPLHSTTRQLDIRLKYLPRYVPGKYTVNCKSPEEPVAIDELGTPVKICNFSQISICENTSDLEKELSLAEVDDLIWRNIHDFEIDVVSFKFRNIMKELSKAKVNEMMWKNIHELEKER</sequence>
<accession>A0A081KAV7</accession>
<comment type="caution">
    <text evidence="1">The sequence shown here is derived from an EMBL/GenBank/DDBJ whole genome shotgun (WGS) entry which is preliminary data.</text>
</comment>
<dbReference type="EMBL" id="JOJP01000001">
    <property type="protein sequence ID" value="KEI71283.1"/>
    <property type="molecule type" value="Genomic_DNA"/>
</dbReference>
<gene>
    <name evidence="1" type="ORF">GV64_11510</name>
</gene>
<dbReference type="RefSeq" id="WP_020582862.1">
    <property type="nucleotide sequence ID" value="NZ_JOJP01000001.1"/>
</dbReference>
<keyword evidence="2" id="KW-1185">Reference proteome</keyword>
<protein>
    <submittedName>
        <fullName evidence="1">Uncharacterized protein</fullName>
    </submittedName>
</protein>